<proteinExistence type="inferred from homology"/>
<dbReference type="EC" id="1.8.4.11" evidence="4"/>
<evidence type="ECO:0000313" key="6">
    <source>
        <dbReference type="EMBL" id="GGE34867.1"/>
    </source>
</evidence>
<dbReference type="InterPro" id="IPR050162">
    <property type="entry name" value="MsrA_MetSO_reductase"/>
</dbReference>
<keyword evidence="1 4" id="KW-0560">Oxidoreductase</keyword>
<dbReference type="Proteomes" id="UP000614460">
    <property type="component" value="Unassembled WGS sequence"/>
</dbReference>
<gene>
    <name evidence="4" type="primary">msrA</name>
    <name evidence="6" type="ORF">GCM10011516_35620</name>
</gene>
<dbReference type="Gene3D" id="3.30.1060.10">
    <property type="entry name" value="Peptide methionine sulphoxide reductase MsrA"/>
    <property type="match status" value="1"/>
</dbReference>
<accession>A0A8H9G1Z1</accession>
<dbReference type="GO" id="GO:0008113">
    <property type="term" value="F:peptide-methionine (S)-S-oxide reductase activity"/>
    <property type="evidence" value="ECO:0007669"/>
    <property type="project" value="UniProtKB-UniRule"/>
</dbReference>
<comment type="caution">
    <text evidence="6">The sequence shown here is derived from an EMBL/GenBank/DDBJ whole genome shotgun (WGS) entry which is preliminary data.</text>
</comment>
<dbReference type="GO" id="GO:0034599">
    <property type="term" value="P:cellular response to oxidative stress"/>
    <property type="evidence" value="ECO:0007669"/>
    <property type="project" value="TreeGrafter"/>
</dbReference>
<organism evidence="6 7">
    <name type="scientific">Sphingobacterium cellulitidis</name>
    <dbReference type="NCBI Taxonomy" id="1768011"/>
    <lineage>
        <taxon>Bacteria</taxon>
        <taxon>Pseudomonadati</taxon>
        <taxon>Bacteroidota</taxon>
        <taxon>Sphingobacteriia</taxon>
        <taxon>Sphingobacteriales</taxon>
        <taxon>Sphingobacteriaceae</taxon>
        <taxon>Sphingobacterium</taxon>
    </lineage>
</organism>
<protein>
    <recommendedName>
        <fullName evidence="4">Peptide methionine sulfoxide reductase MsrA</fullName>
        <shortName evidence="4">Protein-methionine-S-oxide reductase</shortName>
        <ecNumber evidence="4">1.8.4.11</ecNumber>
    </recommendedName>
    <alternativeName>
        <fullName evidence="4">Peptide-methionine (S)-S-oxide reductase</fullName>
        <shortName evidence="4">Peptide Met(O) reductase</shortName>
    </alternativeName>
</protein>
<dbReference type="InterPro" id="IPR002569">
    <property type="entry name" value="Met_Sox_Rdtase_MsrA_dom"/>
</dbReference>
<keyword evidence="7" id="KW-1185">Reference proteome</keyword>
<evidence type="ECO:0000256" key="3">
    <source>
        <dbReference type="ARBA" id="ARBA00048782"/>
    </source>
</evidence>
<sequence>MNKLTIIGSTLLVVVFLMTMGFTDRKEEKKSEINKTMSTTGKGKEIYFAGGCFWGTEHFFKLVRGVVGTEVGYANATKNNPTYEEVCTGNTGATETVKVVYDPEVIDLGLLIDLYIQSIDPTSLNKQGNDRGTQYRTGIYYTDDADEAIIKDKLHLLSLSLQKPVVVENEPLKNFFDAETYHQDYLDKNPGGYCHIGPDLFEIAKKANPEK</sequence>
<dbReference type="SUPFAM" id="SSF55068">
    <property type="entry name" value="Peptide methionine sulfoxide reductase"/>
    <property type="match status" value="1"/>
</dbReference>
<evidence type="ECO:0000259" key="5">
    <source>
        <dbReference type="Pfam" id="PF01625"/>
    </source>
</evidence>
<dbReference type="GO" id="GO:0005737">
    <property type="term" value="C:cytoplasm"/>
    <property type="evidence" value="ECO:0007669"/>
    <property type="project" value="TreeGrafter"/>
</dbReference>
<evidence type="ECO:0000313" key="7">
    <source>
        <dbReference type="Proteomes" id="UP000614460"/>
    </source>
</evidence>
<comment type="catalytic activity">
    <reaction evidence="2 4">
        <text>L-methionyl-[protein] + [thioredoxin]-disulfide + H2O = L-methionyl-(S)-S-oxide-[protein] + [thioredoxin]-dithiol</text>
        <dbReference type="Rhea" id="RHEA:14217"/>
        <dbReference type="Rhea" id="RHEA-COMP:10698"/>
        <dbReference type="Rhea" id="RHEA-COMP:10700"/>
        <dbReference type="Rhea" id="RHEA-COMP:12313"/>
        <dbReference type="Rhea" id="RHEA-COMP:12315"/>
        <dbReference type="ChEBI" id="CHEBI:15377"/>
        <dbReference type="ChEBI" id="CHEBI:16044"/>
        <dbReference type="ChEBI" id="CHEBI:29950"/>
        <dbReference type="ChEBI" id="CHEBI:44120"/>
        <dbReference type="ChEBI" id="CHEBI:50058"/>
        <dbReference type="EC" id="1.8.4.11"/>
    </reaction>
</comment>
<feature type="domain" description="Peptide methionine sulphoxide reductase MsrA" evidence="5">
    <location>
        <begin position="45"/>
        <end position="195"/>
    </location>
</feature>
<comment type="function">
    <text evidence="4">Has an important function as a repair enzyme for proteins that have been inactivated by oxidation. Catalyzes the reversible oxidation-reduction of methionine sulfoxide in proteins to methionine.</text>
</comment>
<dbReference type="PANTHER" id="PTHR42799">
    <property type="entry name" value="MITOCHONDRIAL PEPTIDE METHIONINE SULFOXIDE REDUCTASE"/>
    <property type="match status" value="1"/>
</dbReference>
<dbReference type="PANTHER" id="PTHR42799:SF2">
    <property type="entry name" value="MITOCHONDRIAL PEPTIDE METHIONINE SULFOXIDE REDUCTASE"/>
    <property type="match status" value="1"/>
</dbReference>
<dbReference type="AlphaFoldDB" id="A0A8H9G1Z1"/>
<dbReference type="Pfam" id="PF01625">
    <property type="entry name" value="PMSR"/>
    <property type="match status" value="1"/>
</dbReference>
<name>A0A8H9G1Z1_9SPHI</name>
<evidence type="ECO:0000256" key="1">
    <source>
        <dbReference type="ARBA" id="ARBA00023002"/>
    </source>
</evidence>
<dbReference type="EMBL" id="BMKM01000017">
    <property type="protein sequence ID" value="GGE34867.1"/>
    <property type="molecule type" value="Genomic_DNA"/>
</dbReference>
<evidence type="ECO:0000256" key="2">
    <source>
        <dbReference type="ARBA" id="ARBA00047806"/>
    </source>
</evidence>
<comment type="similarity">
    <text evidence="4">Belongs to the MsrA Met sulfoxide reductase family.</text>
</comment>
<feature type="active site" evidence="4">
    <location>
        <position position="52"/>
    </location>
</feature>
<comment type="catalytic activity">
    <reaction evidence="3 4">
        <text>[thioredoxin]-disulfide + L-methionine + H2O = L-methionine (S)-S-oxide + [thioredoxin]-dithiol</text>
        <dbReference type="Rhea" id="RHEA:19993"/>
        <dbReference type="Rhea" id="RHEA-COMP:10698"/>
        <dbReference type="Rhea" id="RHEA-COMP:10700"/>
        <dbReference type="ChEBI" id="CHEBI:15377"/>
        <dbReference type="ChEBI" id="CHEBI:29950"/>
        <dbReference type="ChEBI" id="CHEBI:50058"/>
        <dbReference type="ChEBI" id="CHEBI:57844"/>
        <dbReference type="ChEBI" id="CHEBI:58772"/>
        <dbReference type="EC" id="1.8.4.11"/>
    </reaction>
</comment>
<evidence type="ECO:0000256" key="4">
    <source>
        <dbReference type="HAMAP-Rule" id="MF_01401"/>
    </source>
</evidence>
<dbReference type="NCBIfam" id="TIGR00401">
    <property type="entry name" value="msrA"/>
    <property type="match status" value="1"/>
</dbReference>
<dbReference type="RefSeq" id="WP_169715254.1">
    <property type="nucleotide sequence ID" value="NZ_BMKM01000017.1"/>
</dbReference>
<dbReference type="InterPro" id="IPR036509">
    <property type="entry name" value="Met_Sox_Rdtase_MsrA_sf"/>
</dbReference>
<dbReference type="HAMAP" id="MF_01401">
    <property type="entry name" value="MsrA"/>
    <property type="match status" value="1"/>
</dbReference>
<reference evidence="6" key="2">
    <citation type="submission" date="2020-09" db="EMBL/GenBank/DDBJ databases">
        <authorList>
            <person name="Sun Q."/>
            <person name="Zhou Y."/>
        </authorList>
    </citation>
    <scope>NUCLEOTIDE SEQUENCE</scope>
    <source>
        <strain evidence="6">CGMCC 1.15966</strain>
    </source>
</reference>
<reference evidence="6" key="1">
    <citation type="journal article" date="2014" name="Int. J. Syst. Evol. Microbiol.">
        <title>Complete genome sequence of Corynebacterium casei LMG S-19264T (=DSM 44701T), isolated from a smear-ripened cheese.</title>
        <authorList>
            <consortium name="US DOE Joint Genome Institute (JGI-PGF)"/>
            <person name="Walter F."/>
            <person name="Albersmeier A."/>
            <person name="Kalinowski J."/>
            <person name="Ruckert C."/>
        </authorList>
    </citation>
    <scope>NUCLEOTIDE SEQUENCE</scope>
    <source>
        <strain evidence="6">CGMCC 1.15966</strain>
    </source>
</reference>